<evidence type="ECO:0008006" key="3">
    <source>
        <dbReference type="Google" id="ProtNLM"/>
    </source>
</evidence>
<dbReference type="AlphaFoldDB" id="A0A0G0W1M6"/>
<gene>
    <name evidence="1" type="ORF">UU59_C0018G0004</name>
</gene>
<reference evidence="1 2" key="1">
    <citation type="journal article" date="2015" name="Nature">
        <title>rRNA introns, odd ribosomes, and small enigmatic genomes across a large radiation of phyla.</title>
        <authorList>
            <person name="Brown C.T."/>
            <person name="Hug L.A."/>
            <person name="Thomas B.C."/>
            <person name="Sharon I."/>
            <person name="Castelle C.J."/>
            <person name="Singh A."/>
            <person name="Wilkins M.J."/>
            <person name="Williams K.H."/>
            <person name="Banfield J.F."/>
        </authorList>
    </citation>
    <scope>NUCLEOTIDE SEQUENCE [LARGE SCALE GENOMIC DNA]</scope>
</reference>
<sequence length="84" mass="10048">MKEEKKRKLQMNILGKHEKIWTQLFLYTKIRTFNLSLHGVEHYSCDHSELVVSGESGNLWKFIKSLKKPMFFVKLDKIVFTFVE</sequence>
<evidence type="ECO:0000313" key="1">
    <source>
        <dbReference type="EMBL" id="KKS06879.1"/>
    </source>
</evidence>
<dbReference type="Proteomes" id="UP000034544">
    <property type="component" value="Unassembled WGS sequence"/>
</dbReference>
<organism evidence="1 2">
    <name type="scientific">candidate division WWE3 bacterium GW2011_GWE1_41_27</name>
    <dbReference type="NCBI Taxonomy" id="1619131"/>
    <lineage>
        <taxon>Bacteria</taxon>
        <taxon>Katanobacteria</taxon>
    </lineage>
</organism>
<dbReference type="EMBL" id="LCBF01000018">
    <property type="protein sequence ID" value="KKS06879.1"/>
    <property type="molecule type" value="Genomic_DNA"/>
</dbReference>
<name>A0A0G0W1M6_UNCKA</name>
<protein>
    <recommendedName>
        <fullName evidence="3">Acylphosphatase-like domain-containing protein</fullName>
    </recommendedName>
</protein>
<accession>A0A0G0W1M6</accession>
<proteinExistence type="predicted"/>
<comment type="caution">
    <text evidence="1">The sequence shown here is derived from an EMBL/GenBank/DDBJ whole genome shotgun (WGS) entry which is preliminary data.</text>
</comment>
<evidence type="ECO:0000313" key="2">
    <source>
        <dbReference type="Proteomes" id="UP000034544"/>
    </source>
</evidence>